<protein>
    <submittedName>
        <fullName evidence="1">Uncharacterized protein</fullName>
    </submittedName>
</protein>
<dbReference type="Proteomes" id="UP001057402">
    <property type="component" value="Chromosome 5"/>
</dbReference>
<accession>A0ACB9QNX5</accession>
<dbReference type="EMBL" id="CM042884">
    <property type="protein sequence ID" value="KAI4368279.1"/>
    <property type="molecule type" value="Genomic_DNA"/>
</dbReference>
<evidence type="ECO:0000313" key="2">
    <source>
        <dbReference type="Proteomes" id="UP001057402"/>
    </source>
</evidence>
<reference evidence="2" key="1">
    <citation type="journal article" date="2023" name="Front. Plant Sci.">
        <title>Chromosomal-level genome assembly of Melastoma candidum provides insights into trichome evolution.</title>
        <authorList>
            <person name="Zhong Y."/>
            <person name="Wu W."/>
            <person name="Sun C."/>
            <person name="Zou P."/>
            <person name="Liu Y."/>
            <person name="Dai S."/>
            <person name="Zhou R."/>
        </authorList>
    </citation>
    <scope>NUCLEOTIDE SEQUENCE [LARGE SCALE GENOMIC DNA]</scope>
</reference>
<evidence type="ECO:0000313" key="1">
    <source>
        <dbReference type="EMBL" id="KAI4368279.1"/>
    </source>
</evidence>
<comment type="caution">
    <text evidence="1">The sequence shown here is derived from an EMBL/GenBank/DDBJ whole genome shotgun (WGS) entry which is preliminary data.</text>
</comment>
<organism evidence="1 2">
    <name type="scientific">Melastoma candidum</name>
    <dbReference type="NCBI Taxonomy" id="119954"/>
    <lineage>
        <taxon>Eukaryota</taxon>
        <taxon>Viridiplantae</taxon>
        <taxon>Streptophyta</taxon>
        <taxon>Embryophyta</taxon>
        <taxon>Tracheophyta</taxon>
        <taxon>Spermatophyta</taxon>
        <taxon>Magnoliopsida</taxon>
        <taxon>eudicotyledons</taxon>
        <taxon>Gunneridae</taxon>
        <taxon>Pentapetalae</taxon>
        <taxon>rosids</taxon>
        <taxon>malvids</taxon>
        <taxon>Myrtales</taxon>
        <taxon>Melastomataceae</taxon>
        <taxon>Melastomatoideae</taxon>
        <taxon>Melastomateae</taxon>
        <taxon>Melastoma</taxon>
    </lineage>
</organism>
<proteinExistence type="predicted"/>
<sequence>MPTFPLFNLLLLLLLLVHAAAASSTYNVLDYGADPDCQADSTLAFSLAWEATCASRDPHPPTLYVPRGSFSVGRLDFRGGCYSDLVRIRIDGQLVAPSDYNVLANGRSWITIDSVEGLHVSGGVLDGMGDGLWDCKASLGDDGCPKGSTTLEISRSKNVQISRLTLRNSQLGHISINDSENIRLDGLRISASETSPNTDGIHVQASSYVTVINSRVETGDDCVSIGPGTRNLLIHGMTCGPGHGISIGSLGKYLNEEGVSHVTVRNVHLNGTQNGLRIKSWGRQSTGFAEDILFEDAVMSNVHNPIVIDQNYCPHHRNCPGQDSGVRVRHVTYRDVRGTSASKVAVKFDCSSEQPCRDIRMENVRLTYGDGEEAAESYCANVGGTARGSIQPNACLRR</sequence>
<gene>
    <name evidence="1" type="ORF">MLD38_016854</name>
</gene>
<name>A0ACB9QNX5_9MYRT</name>
<keyword evidence="2" id="KW-1185">Reference proteome</keyword>